<reference evidence="4 5" key="1">
    <citation type="journal article" date="2015" name="Stand. Genomic Sci.">
        <title>Genomic Encyclopedia of Bacterial and Archaeal Type Strains, Phase III: the genomes of soil and plant-associated and newly described type strains.</title>
        <authorList>
            <person name="Whitman W.B."/>
            <person name="Woyke T."/>
            <person name="Klenk H.P."/>
            <person name="Zhou Y."/>
            <person name="Lilburn T.G."/>
            <person name="Beck B.J."/>
            <person name="De Vos P."/>
            <person name="Vandamme P."/>
            <person name="Eisen J.A."/>
            <person name="Garrity G."/>
            <person name="Hugenholtz P."/>
            <person name="Kyrpides N.C."/>
        </authorList>
    </citation>
    <scope>NUCLEOTIDE SEQUENCE [LARGE SCALE GENOMIC DNA]</scope>
    <source>
        <strain evidence="4 5">CGMCC 1.7748</strain>
    </source>
</reference>
<dbReference type="GO" id="GO:0003747">
    <property type="term" value="F:translation release factor activity"/>
    <property type="evidence" value="ECO:0007669"/>
    <property type="project" value="InterPro"/>
</dbReference>
<dbReference type="Proteomes" id="UP000316624">
    <property type="component" value="Unassembled WGS sequence"/>
</dbReference>
<dbReference type="InterPro" id="IPR000352">
    <property type="entry name" value="Pep_chain_release_fac_I"/>
</dbReference>
<comment type="caution">
    <text evidence="4">The sequence shown here is derived from an EMBL/GenBank/DDBJ whole genome shotgun (WGS) entry which is preliminary data.</text>
</comment>
<comment type="similarity">
    <text evidence="1">Belongs to the prokaryotic/mitochondrial release factor family.</text>
</comment>
<dbReference type="Pfam" id="PF00472">
    <property type="entry name" value="RF-1"/>
    <property type="match status" value="1"/>
</dbReference>
<feature type="compositionally biased region" description="Basic residues" evidence="2">
    <location>
        <begin position="155"/>
        <end position="168"/>
    </location>
</feature>
<feature type="domain" description="Prokaryotic-type class I peptide chain release factors" evidence="3">
    <location>
        <begin position="51"/>
        <end position="67"/>
    </location>
</feature>
<evidence type="ECO:0000313" key="5">
    <source>
        <dbReference type="Proteomes" id="UP000316624"/>
    </source>
</evidence>
<name>A0A562KQI2_SPHWJ</name>
<proteinExistence type="inferred from homology"/>
<gene>
    <name evidence="4" type="ORF">IQ35_00247</name>
</gene>
<dbReference type="GO" id="GO:0043022">
    <property type="term" value="F:ribosome binding"/>
    <property type="evidence" value="ECO:0007669"/>
    <property type="project" value="TreeGrafter"/>
</dbReference>
<protein>
    <submittedName>
        <fullName evidence="4">Ribosome-associated protein</fullName>
    </submittedName>
</protein>
<dbReference type="AlphaFoldDB" id="A0A562KQI2"/>
<dbReference type="GO" id="GO:0072344">
    <property type="term" value="P:rescue of stalled ribosome"/>
    <property type="evidence" value="ECO:0007669"/>
    <property type="project" value="TreeGrafter"/>
</dbReference>
<dbReference type="PANTHER" id="PTHR47814:SF1">
    <property type="entry name" value="PEPTIDYL-TRNA HYDROLASE ARFB"/>
    <property type="match status" value="1"/>
</dbReference>
<dbReference type="SUPFAM" id="SSF75620">
    <property type="entry name" value="Release factor"/>
    <property type="match status" value="1"/>
</dbReference>
<sequence>MTRQSSPPPRCRVIFLLPRRPALRYIAAMPAIPITRSIAIDSDEISESFIRSTGAGGQHVNTTDSAVQLRFDVAHSPSLPDAVKRRLAILAGRRITAEGVLILRSEGSRSQLMNRQEVMARLVGLIREAAIVPKNRKATKPTRASKTRRMDSKAKRGTVKSLRRKPID</sequence>
<feature type="region of interest" description="Disordered" evidence="2">
    <location>
        <begin position="134"/>
        <end position="168"/>
    </location>
</feature>
<evidence type="ECO:0000313" key="4">
    <source>
        <dbReference type="EMBL" id="TWH97650.1"/>
    </source>
</evidence>
<evidence type="ECO:0000259" key="3">
    <source>
        <dbReference type="PROSITE" id="PS00745"/>
    </source>
</evidence>
<accession>A0A562KQI2</accession>
<dbReference type="InterPro" id="IPR045853">
    <property type="entry name" value="Pep_chain_release_fac_I_sf"/>
</dbReference>
<organism evidence="4 5">
    <name type="scientific">Sphingobium wenxiniae (strain DSM 21828 / CGMCC 1.7748 / JZ-1)</name>
    <dbReference type="NCBI Taxonomy" id="595605"/>
    <lineage>
        <taxon>Bacteria</taxon>
        <taxon>Pseudomonadati</taxon>
        <taxon>Pseudomonadota</taxon>
        <taxon>Alphaproteobacteria</taxon>
        <taxon>Sphingomonadales</taxon>
        <taxon>Sphingomonadaceae</taxon>
        <taxon>Sphingobium</taxon>
    </lineage>
</organism>
<evidence type="ECO:0000256" key="2">
    <source>
        <dbReference type="SAM" id="MobiDB-lite"/>
    </source>
</evidence>
<evidence type="ECO:0000256" key="1">
    <source>
        <dbReference type="ARBA" id="ARBA00010835"/>
    </source>
</evidence>
<keyword evidence="5" id="KW-1185">Reference proteome</keyword>
<dbReference type="PROSITE" id="PS00745">
    <property type="entry name" value="RF_PROK_I"/>
    <property type="match status" value="1"/>
</dbReference>
<feature type="compositionally biased region" description="Basic residues" evidence="2">
    <location>
        <begin position="134"/>
        <end position="147"/>
    </location>
</feature>
<dbReference type="EMBL" id="VLKK01000001">
    <property type="protein sequence ID" value="TWH97650.1"/>
    <property type="molecule type" value="Genomic_DNA"/>
</dbReference>
<dbReference type="NCBIfam" id="NF006718">
    <property type="entry name" value="PRK09256.1"/>
    <property type="match status" value="1"/>
</dbReference>
<dbReference type="GO" id="GO:0004045">
    <property type="term" value="F:peptidyl-tRNA hydrolase activity"/>
    <property type="evidence" value="ECO:0007669"/>
    <property type="project" value="TreeGrafter"/>
</dbReference>
<dbReference type="Gene3D" id="3.30.160.20">
    <property type="match status" value="1"/>
</dbReference>
<dbReference type="PANTHER" id="PTHR47814">
    <property type="entry name" value="PEPTIDYL-TRNA HYDROLASE ARFB"/>
    <property type="match status" value="1"/>
</dbReference>